<organism evidence="6 7">
    <name type="scientific">Fopius arisanus</name>
    <dbReference type="NCBI Taxonomy" id="64838"/>
    <lineage>
        <taxon>Eukaryota</taxon>
        <taxon>Metazoa</taxon>
        <taxon>Ecdysozoa</taxon>
        <taxon>Arthropoda</taxon>
        <taxon>Hexapoda</taxon>
        <taxon>Insecta</taxon>
        <taxon>Pterygota</taxon>
        <taxon>Neoptera</taxon>
        <taxon>Endopterygota</taxon>
        <taxon>Hymenoptera</taxon>
        <taxon>Apocrita</taxon>
        <taxon>Ichneumonoidea</taxon>
        <taxon>Braconidae</taxon>
        <taxon>Opiinae</taxon>
        <taxon>Fopius</taxon>
    </lineage>
</organism>
<feature type="compositionally biased region" description="Basic and acidic residues" evidence="3">
    <location>
        <begin position="202"/>
        <end position="216"/>
    </location>
</feature>
<evidence type="ECO:0000313" key="7">
    <source>
        <dbReference type="RefSeq" id="XP_011305268.1"/>
    </source>
</evidence>
<feature type="region of interest" description="Disordered" evidence="3">
    <location>
        <begin position="202"/>
        <end position="233"/>
    </location>
</feature>
<accession>A0A9R1TA21</accession>
<evidence type="ECO:0000313" key="6">
    <source>
        <dbReference type="Proteomes" id="UP000694866"/>
    </source>
</evidence>
<proteinExistence type="inferred from homology"/>
<protein>
    <submittedName>
        <fullName evidence="7">Protein canopy homolog 3</fullName>
    </submittedName>
</protein>
<name>A0A9R1TA21_9HYME</name>
<evidence type="ECO:0000256" key="4">
    <source>
        <dbReference type="SAM" id="SignalP"/>
    </source>
</evidence>
<dbReference type="RefSeq" id="XP_011305268.1">
    <property type="nucleotide sequence ID" value="XM_011306966.1"/>
</dbReference>
<evidence type="ECO:0000256" key="1">
    <source>
        <dbReference type="ARBA" id="ARBA00007285"/>
    </source>
</evidence>
<dbReference type="AlphaFoldDB" id="A0A9R1TA21"/>
<dbReference type="PANTHER" id="PTHR15382:SF8">
    <property type="entry name" value="CANOPY B"/>
    <property type="match status" value="1"/>
</dbReference>
<dbReference type="OrthoDB" id="6020060at2759"/>
<reference evidence="7" key="1">
    <citation type="submission" date="2025-08" db="UniProtKB">
        <authorList>
            <consortium name="RefSeq"/>
        </authorList>
    </citation>
    <scope>IDENTIFICATION</scope>
    <source>
        <strain evidence="7">USDA-PBARC FA_bdor</strain>
        <tissue evidence="7">Whole organism</tissue>
    </source>
</reference>
<comment type="similarity">
    <text evidence="1">Belongs to the canopy family.</text>
</comment>
<dbReference type="KEGG" id="fas:105267847"/>
<evidence type="ECO:0000259" key="5">
    <source>
        <dbReference type="Pfam" id="PF11938"/>
    </source>
</evidence>
<sequence>MLPYILLTILVLQGIYAGPEEEHGVKYASKCEVCKVLALELESRLNETGKSHDVLELGYSLDDVAPKKKKEYRKSELRLVESLENVCERILQYNVHKERHDSTRFAKGMSQTFQTLHGLVDKGVKVDLGIPYELWDSPSAEITDMKTKCEDLLENYETDIEVWYYLSPEEKPSLGTYLCAERALSNEDASCLREKGDVGALKIEGDKPKKKEQNDKMKKKKSEKKAKANKQEL</sequence>
<dbReference type="Pfam" id="PF11938">
    <property type="entry name" value="DUF3456"/>
    <property type="match status" value="1"/>
</dbReference>
<feature type="signal peptide" evidence="4">
    <location>
        <begin position="1"/>
        <end position="17"/>
    </location>
</feature>
<keyword evidence="6" id="KW-1185">Reference proteome</keyword>
<dbReference type="Proteomes" id="UP000694866">
    <property type="component" value="Unplaced"/>
</dbReference>
<evidence type="ECO:0000256" key="3">
    <source>
        <dbReference type="SAM" id="MobiDB-lite"/>
    </source>
</evidence>
<dbReference type="CTD" id="40084"/>
<feature type="domain" description="DUF3456" evidence="5">
    <location>
        <begin position="30"/>
        <end position="182"/>
    </location>
</feature>
<keyword evidence="2 4" id="KW-0732">Signal</keyword>
<dbReference type="InterPro" id="IPR021852">
    <property type="entry name" value="DUF3456"/>
</dbReference>
<feature type="chain" id="PRO_5040159977" evidence="4">
    <location>
        <begin position="18"/>
        <end position="233"/>
    </location>
</feature>
<dbReference type="GeneID" id="105267847"/>
<evidence type="ECO:0000256" key="2">
    <source>
        <dbReference type="ARBA" id="ARBA00022729"/>
    </source>
</evidence>
<gene>
    <name evidence="7" type="primary">CNPYb</name>
</gene>
<dbReference type="PANTHER" id="PTHR15382">
    <property type="entry name" value="CTG4A-RELATED"/>
    <property type="match status" value="1"/>
</dbReference>